<organism evidence="6 7">
    <name type="scientific">Proteus appendicitidis</name>
    <dbReference type="NCBI Taxonomy" id="3034648"/>
    <lineage>
        <taxon>Bacteria</taxon>
        <taxon>Pseudomonadati</taxon>
        <taxon>Pseudomonadota</taxon>
        <taxon>Gammaproteobacteria</taxon>
        <taxon>Enterobacterales</taxon>
        <taxon>Morganellaceae</taxon>
        <taxon>Proteus</taxon>
    </lineage>
</organism>
<accession>A0ABY8Y3E8</accession>
<dbReference type="InterPro" id="IPR036937">
    <property type="entry name" value="Adhesion_dom_fimbrial_sf"/>
</dbReference>
<dbReference type="SUPFAM" id="SSF49401">
    <property type="entry name" value="Bacterial adhesins"/>
    <property type="match status" value="1"/>
</dbReference>
<dbReference type="InterPro" id="IPR000259">
    <property type="entry name" value="Adhesion_dom_fimbrial"/>
</dbReference>
<dbReference type="Pfam" id="PF00419">
    <property type="entry name" value="Fimbrial"/>
    <property type="match status" value="1"/>
</dbReference>
<evidence type="ECO:0000256" key="2">
    <source>
        <dbReference type="ARBA" id="ARBA00006671"/>
    </source>
</evidence>
<evidence type="ECO:0000256" key="3">
    <source>
        <dbReference type="ARBA" id="ARBA00022729"/>
    </source>
</evidence>
<feature type="domain" description="Fimbrial-type adhesion" evidence="5">
    <location>
        <begin position="36"/>
        <end position="179"/>
    </location>
</feature>
<dbReference type="EMBL" id="CP127389">
    <property type="protein sequence ID" value="WIV86924.1"/>
    <property type="molecule type" value="Genomic_DNA"/>
</dbReference>
<comment type="subcellular location">
    <subcellularLocation>
        <location evidence="1">Fimbrium</location>
    </subcellularLocation>
</comment>
<dbReference type="InterPro" id="IPR008966">
    <property type="entry name" value="Adhesion_dom_sf"/>
</dbReference>
<protein>
    <submittedName>
        <fullName evidence="6">Fimbrial protein</fullName>
    </submittedName>
</protein>
<reference evidence="6 7" key="1">
    <citation type="submission" date="2023-06" db="EMBL/GenBank/DDBJ databases">
        <title>Proteus appendicitidis sp. nov., isolated from the appendiceal pus of an appendicitis patient in Yongzhou, China.</title>
        <authorList>
            <person name="Cai X."/>
        </authorList>
    </citation>
    <scope>NUCLEOTIDE SEQUENCE [LARGE SCALE GENOMIC DNA]</scope>
    <source>
        <strain evidence="6 7">HZ0627</strain>
    </source>
</reference>
<gene>
    <name evidence="6" type="ORF">QQS39_10545</name>
</gene>
<evidence type="ECO:0000313" key="7">
    <source>
        <dbReference type="Proteomes" id="UP001226651"/>
    </source>
</evidence>
<evidence type="ECO:0000256" key="4">
    <source>
        <dbReference type="ARBA" id="ARBA00023263"/>
    </source>
</evidence>
<dbReference type="Gene3D" id="2.60.40.1090">
    <property type="entry name" value="Fimbrial-type adhesion domain"/>
    <property type="match status" value="1"/>
</dbReference>
<dbReference type="Proteomes" id="UP001226651">
    <property type="component" value="Chromosome"/>
</dbReference>
<keyword evidence="7" id="KW-1185">Reference proteome</keyword>
<dbReference type="RefSeq" id="WP_285804483.1">
    <property type="nucleotide sequence ID" value="NZ_CP127389.1"/>
</dbReference>
<keyword evidence="3" id="KW-0732">Signal</keyword>
<proteinExistence type="inferred from homology"/>
<comment type="similarity">
    <text evidence="2">Belongs to the fimbrial protein family.</text>
</comment>
<evidence type="ECO:0000259" key="5">
    <source>
        <dbReference type="Pfam" id="PF00419"/>
    </source>
</evidence>
<evidence type="ECO:0000256" key="1">
    <source>
        <dbReference type="ARBA" id="ARBA00004561"/>
    </source>
</evidence>
<dbReference type="PANTHER" id="PTHR33420">
    <property type="entry name" value="FIMBRIAL SUBUNIT ELFA-RELATED"/>
    <property type="match status" value="1"/>
</dbReference>
<dbReference type="PANTHER" id="PTHR33420:SF12">
    <property type="entry name" value="FIMBRIN-LIKE PROTEIN FIMI-RELATED"/>
    <property type="match status" value="1"/>
</dbReference>
<keyword evidence="4" id="KW-0281">Fimbrium</keyword>
<evidence type="ECO:0000313" key="6">
    <source>
        <dbReference type="EMBL" id="WIV86924.1"/>
    </source>
</evidence>
<sequence>MKYSFIYFIVLSFFTSFYSQAYGVNKKFIEDGIFYIRGGIVEPACVVSTESENQTIDMGVVSSNKFHQVGSRSIQIPFFIKLTDCNKNISDKVSLIILGNENSKDKRLFNITEQVNSASGVGIALYDDENEIIKPNVVGEYKFFEENESRLKFKASYLATEEHVKGGKADAVVWFVLNYN</sequence>
<dbReference type="InterPro" id="IPR050263">
    <property type="entry name" value="Bact_Fimbrial_Adh_Pro"/>
</dbReference>
<name>A0ABY8Y3E8_9GAMM</name>